<dbReference type="Gene3D" id="3.60.21.10">
    <property type="match status" value="1"/>
</dbReference>
<dbReference type="InterPro" id="IPR019079">
    <property type="entry name" value="Capsule_synth_CapA"/>
</dbReference>
<evidence type="ECO:0000313" key="4">
    <source>
        <dbReference type="Proteomes" id="UP000308230"/>
    </source>
</evidence>
<feature type="domain" description="Capsule synthesis protein CapA" evidence="2">
    <location>
        <begin position="55"/>
        <end position="301"/>
    </location>
</feature>
<dbReference type="SMART" id="SM00854">
    <property type="entry name" value="PGA_cap"/>
    <property type="match status" value="1"/>
</dbReference>
<organism evidence="3 4">
    <name type="scientific">Exobacillus caeni</name>
    <dbReference type="NCBI Taxonomy" id="2574798"/>
    <lineage>
        <taxon>Bacteria</taxon>
        <taxon>Bacillati</taxon>
        <taxon>Bacillota</taxon>
        <taxon>Bacilli</taxon>
        <taxon>Bacillales</taxon>
        <taxon>Guptibacillaceae</taxon>
        <taxon>Exobacillus</taxon>
    </lineage>
</organism>
<dbReference type="OrthoDB" id="9810906at2"/>
<gene>
    <name evidence="3" type="ORF">FCL54_01325</name>
</gene>
<name>A0A5R9F8M4_9BACL</name>
<dbReference type="Pfam" id="PF09587">
    <property type="entry name" value="PGA_cap"/>
    <property type="match status" value="1"/>
</dbReference>
<evidence type="ECO:0000259" key="2">
    <source>
        <dbReference type="SMART" id="SM00854"/>
    </source>
</evidence>
<evidence type="ECO:0000313" key="3">
    <source>
        <dbReference type="EMBL" id="TLS39401.1"/>
    </source>
</evidence>
<dbReference type="InterPro" id="IPR029052">
    <property type="entry name" value="Metallo-depent_PP-like"/>
</dbReference>
<dbReference type="InterPro" id="IPR052169">
    <property type="entry name" value="CW_Biosynth-Accessory"/>
</dbReference>
<sequence>MILLIGGILLLSSGFIGTESKSAHDNPLKADVDYTNHRTIDPVRLHSFFSVSSVTLAAVGDILIHDTVYQRAASGNGTYDFNPLFKQVKPYLDQADITIANQETMIGGTAIGLSSYPSFNSPFEIGDALKNAGVDVVSIANNHTLDRGEKAIFNAITYWEKIGMVYTGSYKSKEDQAVTRIVEKNNISLAFLSYTYGTNGIPVPAGKPYLVNLINPERIKRDIKDAEKKADAVVVSLHFGNEYQRLPSAEQKQLVKEVADAGADVILGHHPHVLQPFEWLERSNGERTFVAYSLGNFLSGQHADYKDIGGILQLHVEKSSVGGEKVVTVKNPSFISTYVDQNFVVHPIESSGNTGLYKEINAHMNQWIPELTFNTK</sequence>
<dbReference type="AlphaFoldDB" id="A0A5R9F8M4"/>
<dbReference type="CDD" id="cd07381">
    <property type="entry name" value="MPP_CapA"/>
    <property type="match status" value="1"/>
</dbReference>
<accession>A0A5R9F8M4</accession>
<reference evidence="3 4" key="1">
    <citation type="submission" date="2019-04" db="EMBL/GenBank/DDBJ databases">
        <title>Bacillus caeni sp. nov., a bacterium isolated from mangrove sediment.</title>
        <authorList>
            <person name="Huang H."/>
            <person name="Mo K."/>
            <person name="Hu Y."/>
        </authorList>
    </citation>
    <scope>NUCLEOTIDE SEQUENCE [LARGE SCALE GENOMIC DNA]</scope>
    <source>
        <strain evidence="3 4">HB172195</strain>
    </source>
</reference>
<comment type="caution">
    <text evidence="3">The sequence shown here is derived from an EMBL/GenBank/DDBJ whole genome shotgun (WGS) entry which is preliminary data.</text>
</comment>
<dbReference type="PANTHER" id="PTHR33393">
    <property type="entry name" value="POLYGLUTAMINE SYNTHESIS ACCESSORY PROTEIN RV0574C-RELATED"/>
    <property type="match status" value="1"/>
</dbReference>
<proteinExistence type="inferred from homology"/>
<evidence type="ECO:0000256" key="1">
    <source>
        <dbReference type="ARBA" id="ARBA00005662"/>
    </source>
</evidence>
<dbReference type="Proteomes" id="UP000308230">
    <property type="component" value="Unassembled WGS sequence"/>
</dbReference>
<dbReference type="SUPFAM" id="SSF56300">
    <property type="entry name" value="Metallo-dependent phosphatases"/>
    <property type="match status" value="1"/>
</dbReference>
<keyword evidence="4" id="KW-1185">Reference proteome</keyword>
<dbReference type="PANTHER" id="PTHR33393:SF12">
    <property type="entry name" value="CAPSULE BIOSYNTHESIS PROTEIN CAPA"/>
    <property type="match status" value="1"/>
</dbReference>
<protein>
    <submittedName>
        <fullName evidence="3">CapA family protein</fullName>
    </submittedName>
</protein>
<comment type="similarity">
    <text evidence="1">Belongs to the CapA family.</text>
</comment>
<dbReference type="EMBL" id="SWLG01000001">
    <property type="protein sequence ID" value="TLS39401.1"/>
    <property type="molecule type" value="Genomic_DNA"/>
</dbReference>